<feature type="region of interest" description="Disordered" evidence="1">
    <location>
        <begin position="1"/>
        <end position="128"/>
    </location>
</feature>
<dbReference type="Pfam" id="PF11326">
    <property type="entry name" value="PANTS-like"/>
    <property type="match status" value="1"/>
</dbReference>
<name>A0A9P4J6Y2_9PEZI</name>
<organism evidence="2 3">
    <name type="scientific">Myriangium duriaei CBS 260.36</name>
    <dbReference type="NCBI Taxonomy" id="1168546"/>
    <lineage>
        <taxon>Eukaryota</taxon>
        <taxon>Fungi</taxon>
        <taxon>Dikarya</taxon>
        <taxon>Ascomycota</taxon>
        <taxon>Pezizomycotina</taxon>
        <taxon>Dothideomycetes</taxon>
        <taxon>Dothideomycetidae</taxon>
        <taxon>Myriangiales</taxon>
        <taxon>Myriangiaceae</taxon>
        <taxon>Myriangium</taxon>
    </lineage>
</organism>
<dbReference type="OrthoDB" id="2017405at2759"/>
<dbReference type="AlphaFoldDB" id="A0A9P4J6Y2"/>
<evidence type="ECO:0000313" key="3">
    <source>
        <dbReference type="Proteomes" id="UP000799439"/>
    </source>
</evidence>
<feature type="compositionally biased region" description="Low complexity" evidence="1">
    <location>
        <begin position="111"/>
        <end position="121"/>
    </location>
</feature>
<gene>
    <name evidence="2" type="ORF">K461DRAFT_290986</name>
</gene>
<proteinExistence type="predicted"/>
<accession>A0A9P4J6Y2</accession>
<dbReference type="Proteomes" id="UP000799439">
    <property type="component" value="Unassembled WGS sequence"/>
</dbReference>
<protein>
    <recommendedName>
        <fullName evidence="4">Early meiotic induction protein 1</fullName>
    </recommendedName>
</protein>
<feature type="compositionally biased region" description="Low complexity" evidence="1">
    <location>
        <begin position="20"/>
        <end position="36"/>
    </location>
</feature>
<reference evidence="2" key="1">
    <citation type="journal article" date="2020" name="Stud. Mycol.">
        <title>101 Dothideomycetes genomes: a test case for predicting lifestyles and emergence of pathogens.</title>
        <authorList>
            <person name="Haridas S."/>
            <person name="Albert R."/>
            <person name="Binder M."/>
            <person name="Bloem J."/>
            <person name="Labutti K."/>
            <person name="Salamov A."/>
            <person name="Andreopoulos B."/>
            <person name="Baker S."/>
            <person name="Barry K."/>
            <person name="Bills G."/>
            <person name="Bluhm B."/>
            <person name="Cannon C."/>
            <person name="Castanera R."/>
            <person name="Culley D."/>
            <person name="Daum C."/>
            <person name="Ezra D."/>
            <person name="Gonzalez J."/>
            <person name="Henrissat B."/>
            <person name="Kuo A."/>
            <person name="Liang C."/>
            <person name="Lipzen A."/>
            <person name="Lutzoni F."/>
            <person name="Magnuson J."/>
            <person name="Mondo S."/>
            <person name="Nolan M."/>
            <person name="Ohm R."/>
            <person name="Pangilinan J."/>
            <person name="Park H.-J."/>
            <person name="Ramirez L."/>
            <person name="Alfaro M."/>
            <person name="Sun H."/>
            <person name="Tritt A."/>
            <person name="Yoshinaga Y."/>
            <person name="Zwiers L.-H."/>
            <person name="Turgeon B."/>
            <person name="Goodwin S."/>
            <person name="Spatafora J."/>
            <person name="Crous P."/>
            <person name="Grigoriev I."/>
        </authorList>
    </citation>
    <scope>NUCLEOTIDE SEQUENCE</scope>
    <source>
        <strain evidence="2">CBS 260.36</strain>
    </source>
</reference>
<comment type="caution">
    <text evidence="2">The sequence shown here is derived from an EMBL/GenBank/DDBJ whole genome shotgun (WGS) entry which is preliminary data.</text>
</comment>
<evidence type="ECO:0000313" key="2">
    <source>
        <dbReference type="EMBL" id="KAF2156024.1"/>
    </source>
</evidence>
<evidence type="ECO:0000256" key="1">
    <source>
        <dbReference type="SAM" id="MobiDB-lite"/>
    </source>
</evidence>
<evidence type="ECO:0008006" key="4">
    <source>
        <dbReference type="Google" id="ProtNLM"/>
    </source>
</evidence>
<dbReference type="PANTHER" id="PTHR28052">
    <property type="entry name" value="UPF0545 PROTEIN C22ORF39"/>
    <property type="match status" value="1"/>
</dbReference>
<dbReference type="PANTHER" id="PTHR28052:SF1">
    <property type="entry name" value="UPF0545 PROTEIN C22ORF39"/>
    <property type="match status" value="1"/>
</dbReference>
<keyword evidence="3" id="KW-1185">Reference proteome</keyword>
<dbReference type="InterPro" id="IPR021475">
    <property type="entry name" value="Pants/Emi1-like"/>
</dbReference>
<sequence length="235" mass="26029">MGWWPFSSGPSAPTSPPESKPSSSQSDLLPPTTAAPSPGPSKPLSREQQADAELESFLASLEGSSRPKPATQAKPQHSTPSPPQPSSEPTSSWSNLWQRAPVSPPQPTDIPTEPSVPSTSESKLDISPRALRPRTMSCRAAFDSAFYCASLGGKFNDIYRFGSLQPCSEHWDAFWFCMRNRSISGDTSEEKGERIADYYEAREERERIRRAGGRSSEDIWEIRTEPVERAFWKVP</sequence>
<dbReference type="EMBL" id="ML996082">
    <property type="protein sequence ID" value="KAF2156024.1"/>
    <property type="molecule type" value="Genomic_DNA"/>
</dbReference>